<evidence type="ECO:0000313" key="3">
    <source>
        <dbReference type="EMBL" id="VDM69094.1"/>
    </source>
</evidence>
<feature type="transmembrane region" description="Helical" evidence="2">
    <location>
        <begin position="22"/>
        <end position="50"/>
    </location>
</feature>
<evidence type="ECO:0000256" key="2">
    <source>
        <dbReference type="SAM" id="Phobius"/>
    </source>
</evidence>
<evidence type="ECO:0000256" key="1">
    <source>
        <dbReference type="SAM" id="MobiDB-lite"/>
    </source>
</evidence>
<keyword evidence="2" id="KW-1133">Transmembrane helix</keyword>
<organism evidence="3 4">
    <name type="scientific">Strongylus vulgaris</name>
    <name type="common">Blood worm</name>
    <dbReference type="NCBI Taxonomy" id="40348"/>
    <lineage>
        <taxon>Eukaryota</taxon>
        <taxon>Metazoa</taxon>
        <taxon>Ecdysozoa</taxon>
        <taxon>Nematoda</taxon>
        <taxon>Chromadorea</taxon>
        <taxon>Rhabditida</taxon>
        <taxon>Rhabditina</taxon>
        <taxon>Rhabditomorpha</taxon>
        <taxon>Strongyloidea</taxon>
        <taxon>Strongylidae</taxon>
        <taxon>Strongylus</taxon>
    </lineage>
</organism>
<keyword evidence="2" id="KW-0812">Transmembrane</keyword>
<feature type="compositionally biased region" description="Basic and acidic residues" evidence="1">
    <location>
        <begin position="184"/>
        <end position="198"/>
    </location>
</feature>
<keyword evidence="2" id="KW-0472">Membrane</keyword>
<sequence length="205" mass="22879">MAIYNDIGFYLCNIIAVPAQGFWVACLITAIGAFAIYSALFSATTFLFNYAEEKERKRLMTAREPLEAYLPEMATQASATSVTKTPISQAGLTLQPSSGKIEWISVDDAVQQVFGIPPNVKHMPILVKNGDKHGPFAEDERKPRTRPSIKRLVWSPSGTSLSQGSWQPYHNGKIKQFTLVRDKQKSRRTLENPKEVSLHVKKVAN</sequence>
<protein>
    <submittedName>
        <fullName evidence="3">Uncharacterized protein</fullName>
    </submittedName>
</protein>
<keyword evidence="4" id="KW-1185">Reference proteome</keyword>
<dbReference type="AlphaFoldDB" id="A0A3P7IU92"/>
<gene>
    <name evidence="3" type="ORF">SVUK_LOCUS4092</name>
</gene>
<name>A0A3P7IU92_STRVU</name>
<dbReference type="EMBL" id="UYYB01011052">
    <property type="protein sequence ID" value="VDM69094.1"/>
    <property type="molecule type" value="Genomic_DNA"/>
</dbReference>
<feature type="region of interest" description="Disordered" evidence="1">
    <location>
        <begin position="184"/>
        <end position="205"/>
    </location>
</feature>
<dbReference type="Proteomes" id="UP000270094">
    <property type="component" value="Unassembled WGS sequence"/>
</dbReference>
<evidence type="ECO:0000313" key="4">
    <source>
        <dbReference type="Proteomes" id="UP000270094"/>
    </source>
</evidence>
<reference evidence="3 4" key="1">
    <citation type="submission" date="2018-11" db="EMBL/GenBank/DDBJ databases">
        <authorList>
            <consortium name="Pathogen Informatics"/>
        </authorList>
    </citation>
    <scope>NUCLEOTIDE SEQUENCE [LARGE SCALE GENOMIC DNA]</scope>
</reference>
<proteinExistence type="predicted"/>
<accession>A0A3P7IU92</accession>
<dbReference type="OrthoDB" id="5875734at2759"/>